<dbReference type="InterPro" id="IPR027193">
    <property type="entry name" value="Noc4"/>
</dbReference>
<name>A0AAN9SRM4_PSOTE</name>
<evidence type="ECO:0008006" key="4">
    <source>
        <dbReference type="Google" id="ProtNLM"/>
    </source>
</evidence>
<keyword evidence="3" id="KW-1185">Reference proteome</keyword>
<comment type="caution">
    <text evidence="2">The sequence shown here is derived from an EMBL/GenBank/DDBJ whole genome shotgun (WGS) entry which is preliminary data.</text>
</comment>
<protein>
    <recommendedName>
        <fullName evidence="4">Secreted protein</fullName>
    </recommendedName>
</protein>
<dbReference type="EMBL" id="JAYMYS010000003">
    <property type="protein sequence ID" value="KAK7401957.1"/>
    <property type="molecule type" value="Genomic_DNA"/>
</dbReference>
<accession>A0AAN9SRM4</accession>
<evidence type="ECO:0000313" key="3">
    <source>
        <dbReference type="Proteomes" id="UP001386955"/>
    </source>
</evidence>
<gene>
    <name evidence="2" type="ORF">VNO78_13853</name>
</gene>
<sequence>MQFCIFLILLDSCLKSPLLPAYLAASFAKKLSRLLLSLTTLGSAQCITLRSDGSPPIPAPQPKRIIKEIDETICQKASRLR</sequence>
<proteinExistence type="predicted"/>
<dbReference type="PANTHER" id="PTHR12455">
    <property type="entry name" value="NUCLEOLAR COMPLEX PROTEIN 4"/>
    <property type="match status" value="1"/>
</dbReference>
<dbReference type="AlphaFoldDB" id="A0AAN9SRM4"/>
<dbReference type="GO" id="GO:0042254">
    <property type="term" value="P:ribosome biogenesis"/>
    <property type="evidence" value="ECO:0007669"/>
    <property type="project" value="InterPro"/>
</dbReference>
<dbReference type="PANTHER" id="PTHR12455:SF0">
    <property type="entry name" value="NUCLEOLAR COMPLEX PROTEIN 4 HOMOLOG"/>
    <property type="match status" value="1"/>
</dbReference>
<dbReference type="Proteomes" id="UP001386955">
    <property type="component" value="Unassembled WGS sequence"/>
</dbReference>
<dbReference type="GO" id="GO:0032040">
    <property type="term" value="C:small-subunit processome"/>
    <property type="evidence" value="ECO:0007669"/>
    <property type="project" value="TreeGrafter"/>
</dbReference>
<evidence type="ECO:0000313" key="2">
    <source>
        <dbReference type="EMBL" id="KAK7401957.1"/>
    </source>
</evidence>
<reference evidence="2 3" key="1">
    <citation type="submission" date="2024-01" db="EMBL/GenBank/DDBJ databases">
        <title>The genomes of 5 underutilized Papilionoideae crops provide insights into root nodulation and disease resistanc.</title>
        <authorList>
            <person name="Jiang F."/>
        </authorList>
    </citation>
    <scope>NUCLEOTIDE SEQUENCE [LARGE SCALE GENOMIC DNA]</scope>
    <source>
        <strain evidence="2">DUOXIRENSHENG_FW03</strain>
        <tissue evidence="2">Leaves</tissue>
    </source>
</reference>
<feature type="chain" id="PRO_5043035789" description="Secreted protein" evidence="1">
    <location>
        <begin position="16"/>
        <end position="81"/>
    </location>
</feature>
<feature type="signal peptide" evidence="1">
    <location>
        <begin position="1"/>
        <end position="15"/>
    </location>
</feature>
<keyword evidence="1" id="KW-0732">Signal</keyword>
<organism evidence="2 3">
    <name type="scientific">Psophocarpus tetragonolobus</name>
    <name type="common">Winged bean</name>
    <name type="synonym">Dolichos tetragonolobus</name>
    <dbReference type="NCBI Taxonomy" id="3891"/>
    <lineage>
        <taxon>Eukaryota</taxon>
        <taxon>Viridiplantae</taxon>
        <taxon>Streptophyta</taxon>
        <taxon>Embryophyta</taxon>
        <taxon>Tracheophyta</taxon>
        <taxon>Spermatophyta</taxon>
        <taxon>Magnoliopsida</taxon>
        <taxon>eudicotyledons</taxon>
        <taxon>Gunneridae</taxon>
        <taxon>Pentapetalae</taxon>
        <taxon>rosids</taxon>
        <taxon>fabids</taxon>
        <taxon>Fabales</taxon>
        <taxon>Fabaceae</taxon>
        <taxon>Papilionoideae</taxon>
        <taxon>50 kb inversion clade</taxon>
        <taxon>NPAAA clade</taxon>
        <taxon>indigoferoid/millettioid clade</taxon>
        <taxon>Phaseoleae</taxon>
        <taxon>Psophocarpus</taxon>
    </lineage>
</organism>
<evidence type="ECO:0000256" key="1">
    <source>
        <dbReference type="SAM" id="SignalP"/>
    </source>
</evidence>
<dbReference type="GO" id="GO:0030692">
    <property type="term" value="C:Noc4p-Nop14p complex"/>
    <property type="evidence" value="ECO:0007669"/>
    <property type="project" value="TreeGrafter"/>
</dbReference>